<name>A0A0S3QXT7_PHAAN</name>
<dbReference type="EMBL" id="AP015034">
    <property type="protein sequence ID" value="BAT73124.1"/>
    <property type="molecule type" value="Genomic_DNA"/>
</dbReference>
<keyword evidence="3" id="KW-1185">Reference proteome</keyword>
<evidence type="ECO:0000313" key="3">
    <source>
        <dbReference type="Proteomes" id="UP000291084"/>
    </source>
</evidence>
<proteinExistence type="predicted"/>
<keyword evidence="1" id="KW-1133">Transmembrane helix</keyword>
<protein>
    <submittedName>
        <fullName evidence="2">Uncharacterized protein</fullName>
    </submittedName>
</protein>
<keyword evidence="1" id="KW-0472">Membrane</keyword>
<keyword evidence="1" id="KW-0812">Transmembrane</keyword>
<accession>A0A0S3QXT7</accession>
<organism evidence="2 3">
    <name type="scientific">Vigna angularis var. angularis</name>
    <dbReference type="NCBI Taxonomy" id="157739"/>
    <lineage>
        <taxon>Eukaryota</taxon>
        <taxon>Viridiplantae</taxon>
        <taxon>Streptophyta</taxon>
        <taxon>Embryophyta</taxon>
        <taxon>Tracheophyta</taxon>
        <taxon>Spermatophyta</taxon>
        <taxon>Magnoliopsida</taxon>
        <taxon>eudicotyledons</taxon>
        <taxon>Gunneridae</taxon>
        <taxon>Pentapetalae</taxon>
        <taxon>rosids</taxon>
        <taxon>fabids</taxon>
        <taxon>Fabales</taxon>
        <taxon>Fabaceae</taxon>
        <taxon>Papilionoideae</taxon>
        <taxon>50 kb inversion clade</taxon>
        <taxon>NPAAA clade</taxon>
        <taxon>indigoferoid/millettioid clade</taxon>
        <taxon>Phaseoleae</taxon>
        <taxon>Vigna</taxon>
    </lineage>
</organism>
<sequence length="84" mass="9790">MNKLFFACDLEEQRLPFLLFCFFCCMLQPHGYYCILFTSHSISPLVSNIPLSIENFDGMAPIIAHWLKKLGYGSPKWNTRPSHY</sequence>
<reference evidence="2 3" key="1">
    <citation type="journal article" date="2015" name="Sci. Rep.">
        <title>The power of single molecule real-time sequencing technology in the de novo assembly of a eukaryotic genome.</title>
        <authorList>
            <person name="Sakai H."/>
            <person name="Naito K."/>
            <person name="Ogiso-Tanaka E."/>
            <person name="Takahashi Y."/>
            <person name="Iseki K."/>
            <person name="Muto C."/>
            <person name="Satou K."/>
            <person name="Teruya K."/>
            <person name="Shiroma A."/>
            <person name="Shimoji M."/>
            <person name="Hirano T."/>
            <person name="Itoh T."/>
            <person name="Kaga A."/>
            <person name="Tomooka N."/>
        </authorList>
    </citation>
    <scope>NUCLEOTIDE SEQUENCE [LARGE SCALE GENOMIC DNA]</scope>
    <source>
        <strain evidence="3">cv. Shumari</strain>
    </source>
</reference>
<gene>
    <name evidence="2" type="primary">Vigan.01G058500</name>
    <name evidence="2" type="ORF">VIGAN_01058500</name>
</gene>
<dbReference type="AlphaFoldDB" id="A0A0S3QXT7"/>
<dbReference type="Proteomes" id="UP000291084">
    <property type="component" value="Chromosome 1"/>
</dbReference>
<evidence type="ECO:0000256" key="1">
    <source>
        <dbReference type="SAM" id="Phobius"/>
    </source>
</evidence>
<evidence type="ECO:0000313" key="2">
    <source>
        <dbReference type="EMBL" id="BAT73124.1"/>
    </source>
</evidence>
<feature type="transmembrane region" description="Helical" evidence="1">
    <location>
        <begin position="15"/>
        <end position="35"/>
    </location>
</feature>